<evidence type="ECO:0000259" key="2">
    <source>
        <dbReference type="Pfam" id="PF11961"/>
    </source>
</evidence>
<dbReference type="InterPro" id="IPR007700">
    <property type="entry name" value="DUF668"/>
</dbReference>
<evidence type="ECO:0000313" key="4">
    <source>
        <dbReference type="Proteomes" id="UP000327013"/>
    </source>
</evidence>
<feature type="domain" description="DUF668" evidence="1">
    <location>
        <begin position="342"/>
        <end position="436"/>
    </location>
</feature>
<evidence type="ECO:0000313" key="3">
    <source>
        <dbReference type="EMBL" id="KAB8927500.1"/>
    </source>
</evidence>
<dbReference type="PANTHER" id="PTHR31371:SF13">
    <property type="entry name" value="OS05G0457600 PROTEIN"/>
    <property type="match status" value="1"/>
</dbReference>
<organism evidence="3 4">
    <name type="scientific">Carpinus fangiana</name>
    <dbReference type="NCBI Taxonomy" id="176857"/>
    <lineage>
        <taxon>Eukaryota</taxon>
        <taxon>Viridiplantae</taxon>
        <taxon>Streptophyta</taxon>
        <taxon>Embryophyta</taxon>
        <taxon>Tracheophyta</taxon>
        <taxon>Spermatophyta</taxon>
        <taxon>Magnoliopsida</taxon>
        <taxon>eudicotyledons</taxon>
        <taxon>Gunneridae</taxon>
        <taxon>Pentapetalae</taxon>
        <taxon>rosids</taxon>
        <taxon>fabids</taxon>
        <taxon>Fagales</taxon>
        <taxon>Betulaceae</taxon>
        <taxon>Carpinus</taxon>
    </lineage>
</organism>
<dbReference type="PANTHER" id="PTHR31371">
    <property type="entry name" value="BNAC09G50660D PROTEIN"/>
    <property type="match status" value="1"/>
</dbReference>
<dbReference type="InterPro" id="IPR021864">
    <property type="entry name" value="DUF3475"/>
</dbReference>
<accession>A0A5N6L565</accession>
<dbReference type="Pfam" id="PF11961">
    <property type="entry name" value="DUF3475"/>
    <property type="match status" value="1"/>
</dbReference>
<proteinExistence type="predicted"/>
<dbReference type="EMBL" id="VIBQ01000128">
    <property type="protein sequence ID" value="KAB8927500.1"/>
    <property type="molecule type" value="Genomic_DNA"/>
</dbReference>
<dbReference type="AlphaFoldDB" id="A0A5N6L565"/>
<dbReference type="Pfam" id="PF05003">
    <property type="entry name" value="DUF668"/>
    <property type="match status" value="1"/>
</dbReference>
<evidence type="ECO:0000259" key="1">
    <source>
        <dbReference type="Pfam" id="PF05003"/>
    </source>
</evidence>
<dbReference type="Proteomes" id="UP000327013">
    <property type="component" value="Unassembled WGS sequence"/>
</dbReference>
<name>A0A5N6L565_9ROSI</name>
<gene>
    <name evidence="3" type="ORF">FH972_026829</name>
</gene>
<keyword evidence="4" id="KW-1185">Reference proteome</keyword>
<feature type="domain" description="DUF3475" evidence="2">
    <location>
        <begin position="35"/>
        <end position="90"/>
    </location>
</feature>
<evidence type="ECO:0008006" key="5">
    <source>
        <dbReference type="Google" id="ProtNLM"/>
    </source>
</evidence>
<dbReference type="GO" id="GO:0045927">
    <property type="term" value="P:positive regulation of growth"/>
    <property type="evidence" value="ECO:0007669"/>
    <property type="project" value="InterPro"/>
</dbReference>
<dbReference type="OrthoDB" id="673374at2759"/>
<protein>
    <recommendedName>
        <fullName evidence="5">DUF668 domain-containing protein</fullName>
    </recommendedName>
</protein>
<reference evidence="3 4" key="1">
    <citation type="submission" date="2019-06" db="EMBL/GenBank/DDBJ databases">
        <title>A chromosomal-level reference genome of Carpinus fangiana (Coryloideae, Betulaceae).</title>
        <authorList>
            <person name="Yang X."/>
            <person name="Wang Z."/>
            <person name="Zhang L."/>
            <person name="Hao G."/>
            <person name="Liu J."/>
            <person name="Yang Y."/>
        </authorList>
    </citation>
    <scope>NUCLEOTIDE SEQUENCE [LARGE SCALE GENOMIC DNA]</scope>
    <source>
        <strain evidence="3">Cfa_2016G</strain>
        <tissue evidence="3">Leaf</tissue>
    </source>
</reference>
<sequence length="488" mass="55188">MVVATMAWLSGATKSISLHHLFSHHDKSHPPTLGILAFETAKTMTRLVSLYKSLADDEILKLRKETMRSKGVVYLNTQDEGFLLKLACAERLEDLNRAAQTVSRLGQKCADFGLNRFGIVYNDLKLGIIDISKLEFDTRGVQKIIDRIEKSISTTANLYAALESLAELEVSERKVDRLKNCLGNKQKTNSEYLKQKIAFQRKQVQHYKEISLWSQSFDRSVGLMARTVCVVYARICTVFGPYVSGLPSLSKNMRPANSNQKKQIFWFDHESNHCLIEIRDASEKPGWRSGPMPKTSQKKEIVRFFSIESNNFFSDEIGFRSDMNCGATGKYNRVFSLAPESTVGGSGLSLRYANVIICAERCLYAPATICEGVRETLYEMLPGSMRATVRAKLKSHWVKKEEESNGCDGHSLAAGWRDALEEIMGWLGPLAHDTVKWQAERNYEKQKFDPKPTVLLLQTLHYSDLEKAEAAIVEVLVGLSCIYRYEPR</sequence>
<comment type="caution">
    <text evidence="3">The sequence shown here is derived from an EMBL/GenBank/DDBJ whole genome shotgun (WGS) entry which is preliminary data.</text>
</comment>